<reference evidence="3" key="1">
    <citation type="submission" date="2022-08" db="UniProtKB">
        <authorList>
            <consortium name="EnsemblMetazoa"/>
        </authorList>
    </citation>
    <scope>IDENTIFICATION</scope>
    <source>
        <strain evidence="3">EBRO</strain>
    </source>
</reference>
<dbReference type="GO" id="GO:0005739">
    <property type="term" value="C:mitochondrion"/>
    <property type="evidence" value="ECO:0007669"/>
    <property type="project" value="TreeGrafter"/>
</dbReference>
<dbReference type="PANTHER" id="PTHR14549">
    <property type="entry name" value="TRANSMEMBRANE PROTEIN 223"/>
    <property type="match status" value="1"/>
</dbReference>
<evidence type="ECO:0000256" key="1">
    <source>
        <dbReference type="SAM" id="MobiDB-lite"/>
    </source>
</evidence>
<name>A0A182J6C0_ANOAO</name>
<evidence type="ECO:0000313" key="3">
    <source>
        <dbReference type="EnsemblMetazoa" id="AATE012197-PA.1"/>
    </source>
</evidence>
<sequence length="332" mass="38333">MILRLLRPLENYCHKQTSLLGYVRNGFTFTTPPRTICRLQSTQATTRAYDINTKVPKDVMLFKYENPRFFKVLNIFAVSQFLFWGYLCHFSYTTLKDAPVEESGKEDLPWYKRINLGENKYRNSIAIMCFCIGYGVLFASWMFTLRSVRYLVLRKGGSTVSVVTYAPFGTNRIMDVPLKYVSAQESREAARVTVPIKIKNRALFYVLDMRGEFTNTRLYDYTVGMSRKLKGFAKIPVFRANCLRVRGGKESQAIKSDRVTDRTEGTDRKVDRAGDRAGVEERKRVKLPDGDDDDRPRYSVARMRVKPKQADTIVWPTPQIMAIIGDIWKLDA</sequence>
<feature type="region of interest" description="Disordered" evidence="1">
    <location>
        <begin position="253"/>
        <end position="298"/>
    </location>
</feature>
<protein>
    <submittedName>
        <fullName evidence="3">Uncharacterized protein</fullName>
    </submittedName>
</protein>
<feature type="transmembrane region" description="Helical" evidence="2">
    <location>
        <begin position="69"/>
        <end position="87"/>
    </location>
</feature>
<dbReference type="GO" id="GO:0007399">
    <property type="term" value="P:nervous system development"/>
    <property type="evidence" value="ECO:0007669"/>
    <property type="project" value="TreeGrafter"/>
</dbReference>
<evidence type="ECO:0000256" key="2">
    <source>
        <dbReference type="SAM" id="Phobius"/>
    </source>
</evidence>
<feature type="compositionally biased region" description="Basic and acidic residues" evidence="1">
    <location>
        <begin position="255"/>
        <end position="297"/>
    </location>
</feature>
<keyword evidence="2" id="KW-0472">Membrane</keyword>
<accession>A0A182J6C0</accession>
<dbReference type="InterPro" id="IPR026100">
    <property type="entry name" value="Tmem223"/>
</dbReference>
<organism evidence="3">
    <name type="scientific">Anopheles atroparvus</name>
    <name type="common">European mosquito</name>
    <dbReference type="NCBI Taxonomy" id="41427"/>
    <lineage>
        <taxon>Eukaryota</taxon>
        <taxon>Metazoa</taxon>
        <taxon>Ecdysozoa</taxon>
        <taxon>Arthropoda</taxon>
        <taxon>Hexapoda</taxon>
        <taxon>Insecta</taxon>
        <taxon>Pterygota</taxon>
        <taxon>Neoptera</taxon>
        <taxon>Endopterygota</taxon>
        <taxon>Diptera</taxon>
        <taxon>Nematocera</taxon>
        <taxon>Culicoidea</taxon>
        <taxon>Culicidae</taxon>
        <taxon>Anophelinae</taxon>
        <taxon>Anopheles</taxon>
    </lineage>
</organism>
<dbReference type="PANTHER" id="PTHR14549:SF2">
    <property type="entry name" value="TRANSMEMBRANE PROTEIN 223"/>
    <property type="match status" value="1"/>
</dbReference>
<proteinExistence type="predicted"/>
<dbReference type="STRING" id="41427.A0A182J6C0"/>
<keyword evidence="2" id="KW-1133">Transmembrane helix</keyword>
<dbReference type="InterPro" id="IPR045325">
    <property type="entry name" value="TMEM70/TMEM186/TMEM223"/>
</dbReference>
<keyword evidence="2" id="KW-0812">Transmembrane</keyword>
<dbReference type="VEuPathDB" id="VectorBase:AATE012197"/>
<dbReference type="AlphaFoldDB" id="A0A182J6C0"/>
<dbReference type="Pfam" id="PF06979">
    <property type="entry name" value="TMEM70"/>
    <property type="match status" value="1"/>
</dbReference>
<feature type="transmembrane region" description="Helical" evidence="2">
    <location>
        <begin position="125"/>
        <end position="145"/>
    </location>
</feature>
<dbReference type="EnsemblMetazoa" id="AATE012197-RA">
    <property type="protein sequence ID" value="AATE012197-PA.1"/>
    <property type="gene ID" value="AATE012197"/>
</dbReference>